<accession>A0A0R0BUL4</accession>
<proteinExistence type="predicted"/>
<dbReference type="OrthoDB" id="5957580at2"/>
<dbReference type="EMBL" id="LDJH01000002">
    <property type="protein sequence ID" value="KRG60827.1"/>
    <property type="molecule type" value="Genomic_DNA"/>
</dbReference>
<evidence type="ECO:0000313" key="3">
    <source>
        <dbReference type="Proteomes" id="UP000051254"/>
    </source>
</evidence>
<dbReference type="SUPFAM" id="SSF48452">
    <property type="entry name" value="TPR-like"/>
    <property type="match status" value="1"/>
</dbReference>
<gene>
    <name evidence="2" type="ORF">ABB25_01155</name>
</gene>
<keyword evidence="1" id="KW-0732">Signal</keyword>
<name>A0A0R0BUL4_9GAMM</name>
<organism evidence="2 3">
    <name type="scientific">Stenotrophomonas koreensis</name>
    <dbReference type="NCBI Taxonomy" id="266128"/>
    <lineage>
        <taxon>Bacteria</taxon>
        <taxon>Pseudomonadati</taxon>
        <taxon>Pseudomonadota</taxon>
        <taxon>Gammaproteobacteria</taxon>
        <taxon>Lysobacterales</taxon>
        <taxon>Lysobacteraceae</taxon>
        <taxon>Stenotrophomonas</taxon>
    </lineage>
</organism>
<dbReference type="AlphaFoldDB" id="A0A0R0BUL4"/>
<dbReference type="PATRIC" id="fig|266128.3.peg.1302"/>
<dbReference type="Proteomes" id="UP000051254">
    <property type="component" value="Unassembled WGS sequence"/>
</dbReference>
<dbReference type="InterPro" id="IPR011990">
    <property type="entry name" value="TPR-like_helical_dom_sf"/>
</dbReference>
<dbReference type="STRING" id="266128.ABB25_01155"/>
<reference evidence="2 3" key="1">
    <citation type="submission" date="2015-05" db="EMBL/GenBank/DDBJ databases">
        <title>Genome sequencing and analysis of members of genus Stenotrophomonas.</title>
        <authorList>
            <person name="Patil P.P."/>
            <person name="Midha S."/>
            <person name="Patil P.B."/>
        </authorList>
    </citation>
    <scope>NUCLEOTIDE SEQUENCE [LARGE SCALE GENOMIC DNA]</scope>
    <source>
        <strain evidence="2 3">DSM 17805</strain>
    </source>
</reference>
<feature type="signal peptide" evidence="1">
    <location>
        <begin position="1"/>
        <end position="27"/>
    </location>
</feature>
<feature type="chain" id="PRO_5006393014" description="Secreted protein" evidence="1">
    <location>
        <begin position="28"/>
        <end position="175"/>
    </location>
</feature>
<dbReference type="RefSeq" id="WP_057662497.1">
    <property type="nucleotide sequence ID" value="NZ_LDJH01000002.1"/>
</dbReference>
<dbReference type="Gene3D" id="1.25.40.10">
    <property type="entry name" value="Tetratricopeptide repeat domain"/>
    <property type="match status" value="1"/>
</dbReference>
<protein>
    <recommendedName>
        <fullName evidence="4">Secreted protein</fullName>
    </recommendedName>
</protein>
<dbReference type="PROSITE" id="PS51257">
    <property type="entry name" value="PROKAR_LIPOPROTEIN"/>
    <property type="match status" value="1"/>
</dbReference>
<keyword evidence="3" id="KW-1185">Reference proteome</keyword>
<evidence type="ECO:0008006" key="4">
    <source>
        <dbReference type="Google" id="ProtNLM"/>
    </source>
</evidence>
<evidence type="ECO:0000313" key="2">
    <source>
        <dbReference type="EMBL" id="KRG60827.1"/>
    </source>
</evidence>
<comment type="caution">
    <text evidence="2">The sequence shown here is derived from an EMBL/GenBank/DDBJ whole genome shotgun (WGS) entry which is preliminary data.</text>
</comment>
<evidence type="ECO:0000256" key="1">
    <source>
        <dbReference type="SAM" id="SignalP"/>
    </source>
</evidence>
<sequence length="175" mass="18920">MSRQFPSPPALLVAALLALAGCRSTSAPPPVFVDPVSPAQRLAQVEALASSVDDELSVQPLRDPQVEDLREQARDARGQGDLAQAISALEHALSLLDSDPALLQERAELALLAADPHQAEQYARRALDLGSRTGPLCRRHWATIWQARQAREEAINADSAHAQIEGCTVPPIQRF</sequence>